<keyword evidence="2" id="KW-0732">Signal</keyword>
<feature type="chain" id="PRO_5042047228" description="ABC1 atypical kinase-like domain-containing protein" evidence="2">
    <location>
        <begin position="24"/>
        <end position="936"/>
    </location>
</feature>
<dbReference type="EMBL" id="BLLK01000022">
    <property type="protein sequence ID" value="GFH45729.1"/>
    <property type="molecule type" value="Genomic_DNA"/>
</dbReference>
<dbReference type="InterPro" id="IPR011009">
    <property type="entry name" value="Kinase-like_dom_sf"/>
</dbReference>
<sequence length="936" mass="101519">MAKYTHAALIAALSLNSFSSVAAFTSTNTISRRFKALEAKTVDPYSTLESSVLSSKGVETAASSSAAANIDTSNVNLDSVFAPIQSALNQIIETEKALNNMEHTAVSNTAKVLLNILTTFDSFTAGVSNAVLGLLDIPYEKLKSIIDTSIQAAQTYATNVDQTLLNDPTIGPILNEIQTNFQKLSPIIGEELASLPPSVGILASAGITYGIISTTLSIGEGPPPSSPYPLGRYDPSSARAYFDKRPLEVISRAVEIASLSTKFGLGLLKDYLDKSLEKNQDKRALELAELLTVLGPTFIKIGQSLSIRTDLLSPAYVRGLTSLQDQVPAFPTDVARQIIEEELGQSVDSVFSEFSSVPVAAASLGQVFKAKLRSTGQEVAVKVQRPNIMNQIALDMHLLREIAPVAKRSFNLNSDTAGTVDAWGLGFVDELDYIAEAENAEYFTESIQATPLKGVVFSPPIIEECTTGKILTTEWVIGERLDKSSSEDVTILCSIAMNTYLTMMLETGVLHCDPHPGNLLRTPEGKLCILDWGMVTRLDPDLQVTLIEHMAHLTSADYAEVPRDLLLLGFIPESKADLIEDSGIVEVLANVYGQWTSGGGVNGINVNEVIASLQDLTEKKGNLFQIPPYFAYIAKSFSVLEGIGLSNDPKYSIINECLPYVSKRLLTDKSERTGGALSTFIFGPKKNDANRIIDYDRVEQLISGFGDYTTSAAGASLGLEKSRVELINDLADQVLDLLATEEETPLQTIFIEQIAKIMSSSSRSLWSELRERSGKLPTGRTVLGTLVDPLGLFRTSPVVRMNSLDEETIESTRNLINLLGEQAGNNGNAAFDASNFTGAEIQQLTSTLVQKIWSRRSGILKTGNRLATKLLQLTADKLESGEREVLILPVPSVPMIEAATVNDGKIHQETVAKSHSERLTNARRILEEAEREESFN</sequence>
<protein>
    <recommendedName>
        <fullName evidence="3">ABC1 atypical kinase-like domain-containing protein</fullName>
    </recommendedName>
</protein>
<comment type="similarity">
    <text evidence="1">Belongs to the protein kinase superfamily. ADCK protein kinase family.</text>
</comment>
<dbReference type="InterPro" id="IPR004147">
    <property type="entry name" value="ABC1_dom"/>
</dbReference>
<dbReference type="SUPFAM" id="SSF56112">
    <property type="entry name" value="Protein kinase-like (PK-like)"/>
    <property type="match status" value="1"/>
</dbReference>
<evidence type="ECO:0000256" key="2">
    <source>
        <dbReference type="SAM" id="SignalP"/>
    </source>
</evidence>
<dbReference type="PANTHER" id="PTHR10566:SF118">
    <property type="entry name" value="PROTEIN KINASE DOMAIN-CONTAINING PROTEIN"/>
    <property type="match status" value="1"/>
</dbReference>
<feature type="domain" description="ABC1 atypical kinase-like" evidence="3">
    <location>
        <begin position="323"/>
        <end position="561"/>
    </location>
</feature>
<name>A0AAD3CHG9_9STRA</name>
<dbReference type="PANTHER" id="PTHR10566">
    <property type="entry name" value="CHAPERONE-ACTIVITY OF BC1 COMPLEX CABC1 -RELATED"/>
    <property type="match status" value="1"/>
</dbReference>
<evidence type="ECO:0000313" key="4">
    <source>
        <dbReference type="EMBL" id="GFH45729.1"/>
    </source>
</evidence>
<reference evidence="4 5" key="1">
    <citation type="journal article" date="2021" name="Sci. Rep.">
        <title>The genome of the diatom Chaetoceros tenuissimus carries an ancient integrated fragment of an extant virus.</title>
        <authorList>
            <person name="Hongo Y."/>
            <person name="Kimura K."/>
            <person name="Takaki Y."/>
            <person name="Yoshida Y."/>
            <person name="Baba S."/>
            <person name="Kobayashi G."/>
            <person name="Nagasaki K."/>
            <person name="Hano T."/>
            <person name="Tomaru Y."/>
        </authorList>
    </citation>
    <scope>NUCLEOTIDE SEQUENCE [LARGE SCALE GENOMIC DNA]</scope>
    <source>
        <strain evidence="4 5">NIES-3715</strain>
    </source>
</reference>
<keyword evidence="5" id="KW-1185">Reference proteome</keyword>
<evidence type="ECO:0000313" key="5">
    <source>
        <dbReference type="Proteomes" id="UP001054902"/>
    </source>
</evidence>
<evidence type="ECO:0000256" key="1">
    <source>
        <dbReference type="ARBA" id="ARBA00009670"/>
    </source>
</evidence>
<organism evidence="4 5">
    <name type="scientific">Chaetoceros tenuissimus</name>
    <dbReference type="NCBI Taxonomy" id="426638"/>
    <lineage>
        <taxon>Eukaryota</taxon>
        <taxon>Sar</taxon>
        <taxon>Stramenopiles</taxon>
        <taxon>Ochrophyta</taxon>
        <taxon>Bacillariophyta</taxon>
        <taxon>Coscinodiscophyceae</taxon>
        <taxon>Chaetocerotophycidae</taxon>
        <taxon>Chaetocerotales</taxon>
        <taxon>Chaetocerotaceae</taxon>
        <taxon>Chaetoceros</taxon>
    </lineage>
</organism>
<dbReference type="CDD" id="cd05121">
    <property type="entry name" value="ABC1_ADCK3-like"/>
    <property type="match status" value="1"/>
</dbReference>
<feature type="signal peptide" evidence="2">
    <location>
        <begin position="1"/>
        <end position="23"/>
    </location>
</feature>
<proteinExistence type="inferred from homology"/>
<dbReference type="AlphaFoldDB" id="A0AAD3CHG9"/>
<accession>A0AAD3CHG9</accession>
<dbReference type="Proteomes" id="UP001054902">
    <property type="component" value="Unassembled WGS sequence"/>
</dbReference>
<evidence type="ECO:0000259" key="3">
    <source>
        <dbReference type="Pfam" id="PF03109"/>
    </source>
</evidence>
<gene>
    <name evidence="4" type="ORF">CTEN210_02203</name>
</gene>
<dbReference type="Gene3D" id="1.10.510.10">
    <property type="entry name" value="Transferase(Phosphotransferase) domain 1"/>
    <property type="match status" value="1"/>
</dbReference>
<dbReference type="InterPro" id="IPR050154">
    <property type="entry name" value="UbiB_kinase"/>
</dbReference>
<comment type="caution">
    <text evidence="4">The sequence shown here is derived from an EMBL/GenBank/DDBJ whole genome shotgun (WGS) entry which is preliminary data.</text>
</comment>
<dbReference type="Pfam" id="PF03109">
    <property type="entry name" value="ABC1"/>
    <property type="match status" value="1"/>
</dbReference>